<protein>
    <submittedName>
        <fullName evidence="1">IPIL1 protein</fullName>
    </submittedName>
</protein>
<feature type="non-terminal residue" evidence="1">
    <location>
        <position position="1"/>
    </location>
</feature>
<name>A0A7L4NHY9_9AVES</name>
<evidence type="ECO:0000313" key="1">
    <source>
        <dbReference type="EMBL" id="NXY88588.1"/>
    </source>
</evidence>
<organism evidence="1 2">
    <name type="scientific">Ceyx cyanopectus</name>
    <name type="common">Indigo-banded kingfisher</name>
    <dbReference type="NCBI Taxonomy" id="390723"/>
    <lineage>
        <taxon>Eukaryota</taxon>
        <taxon>Metazoa</taxon>
        <taxon>Chordata</taxon>
        <taxon>Craniata</taxon>
        <taxon>Vertebrata</taxon>
        <taxon>Euteleostomi</taxon>
        <taxon>Archelosauria</taxon>
        <taxon>Archosauria</taxon>
        <taxon>Dinosauria</taxon>
        <taxon>Saurischia</taxon>
        <taxon>Theropoda</taxon>
        <taxon>Coelurosauria</taxon>
        <taxon>Aves</taxon>
        <taxon>Neognathae</taxon>
        <taxon>Neoaves</taxon>
        <taxon>Telluraves</taxon>
        <taxon>Coraciimorphae</taxon>
        <taxon>Coraciiformes</taxon>
        <taxon>Alcedinidae</taxon>
        <taxon>Ceyx</taxon>
    </lineage>
</organism>
<sequence>GWRVQENTIAYCLFVALHPPPGHSFSLERHTMQQLPASCPSIHVGLECICSREKLVGDTLCFLHHPDGSLTKDQSSYLLRTLCTRSYLDAEKVACWVQGLVHSAWMLLPQSHHWKLTLLPSSRSCRFQLTGMSKTNICTEIILAVRPSSSGTSCILA</sequence>
<keyword evidence="2" id="KW-1185">Reference proteome</keyword>
<proteinExistence type="predicted"/>
<reference evidence="1 2" key="1">
    <citation type="submission" date="2020-02" db="EMBL/GenBank/DDBJ databases">
        <title>Bird 10,000 Genomes (B10K) Project - Family phase.</title>
        <authorList>
            <person name="Zhang G."/>
        </authorList>
    </citation>
    <scope>NUCLEOTIDE SEQUENCE [LARGE SCALE GENOMIC DNA]</scope>
    <source>
        <strain evidence="1">B10K-DU-013-51</strain>
        <tissue evidence="1">Mixed tissue sample</tissue>
    </source>
</reference>
<dbReference type="AlphaFoldDB" id="A0A7L4NHY9"/>
<comment type="caution">
    <text evidence="1">The sequence shown here is derived from an EMBL/GenBank/DDBJ whole genome shotgun (WGS) entry which is preliminary data.</text>
</comment>
<feature type="non-terminal residue" evidence="1">
    <location>
        <position position="157"/>
    </location>
</feature>
<dbReference type="Proteomes" id="UP000586704">
    <property type="component" value="Unassembled WGS sequence"/>
</dbReference>
<dbReference type="OrthoDB" id="9390510at2759"/>
<evidence type="ECO:0000313" key="2">
    <source>
        <dbReference type="Proteomes" id="UP000586704"/>
    </source>
</evidence>
<gene>
    <name evidence="1" type="primary">Itpripl1</name>
    <name evidence="1" type="ORF">CEYCYA_R12667</name>
</gene>
<accession>A0A7L4NHY9</accession>
<dbReference type="EMBL" id="VYZU01065663">
    <property type="protein sequence ID" value="NXY88588.1"/>
    <property type="molecule type" value="Genomic_DNA"/>
</dbReference>